<dbReference type="Proteomes" id="UP000242699">
    <property type="component" value="Unassembled WGS sequence"/>
</dbReference>
<protein>
    <submittedName>
        <fullName evidence="3">Uncharacterized protein</fullName>
    </submittedName>
</protein>
<accession>A0A2T2WM51</accession>
<name>A0A2T2WM51_9FIRM</name>
<dbReference type="SUPFAM" id="SSF53067">
    <property type="entry name" value="Actin-like ATPase domain"/>
    <property type="match status" value="2"/>
</dbReference>
<feature type="domain" description="Actin-like protein N-terminal" evidence="1">
    <location>
        <begin position="4"/>
        <end position="149"/>
    </location>
</feature>
<comment type="caution">
    <text evidence="3">The sequence shown here is derived from an EMBL/GenBank/DDBJ whole genome shotgun (WGS) entry which is preliminary data.</text>
</comment>
<dbReference type="EMBL" id="PXYT01000095">
    <property type="protein sequence ID" value="PSR23315.1"/>
    <property type="molecule type" value="Genomic_DNA"/>
</dbReference>
<dbReference type="AlphaFoldDB" id="A0A2T2WM51"/>
<organism evidence="3 4">
    <name type="scientific">Sulfobacillus benefaciens</name>
    <dbReference type="NCBI Taxonomy" id="453960"/>
    <lineage>
        <taxon>Bacteria</taxon>
        <taxon>Bacillati</taxon>
        <taxon>Bacillota</taxon>
        <taxon>Clostridia</taxon>
        <taxon>Eubacteriales</taxon>
        <taxon>Clostridiales Family XVII. Incertae Sedis</taxon>
        <taxon>Sulfobacillus</taxon>
    </lineage>
</organism>
<gene>
    <name evidence="3" type="ORF">C7B43_20190</name>
</gene>
<evidence type="ECO:0000259" key="1">
    <source>
        <dbReference type="Pfam" id="PF17989"/>
    </source>
</evidence>
<dbReference type="Gene3D" id="3.30.420.40">
    <property type="match status" value="2"/>
</dbReference>
<dbReference type="Pfam" id="PF21522">
    <property type="entry name" value="MreB-like_C"/>
    <property type="match status" value="1"/>
</dbReference>
<dbReference type="CDD" id="cd24025">
    <property type="entry name" value="ASKHA_NBD_ParM_pCBH-like"/>
    <property type="match status" value="1"/>
</dbReference>
<sequence length="316" mass="33608">MKVAVDVGHGYTKGLSESGKRVLFPSLICPATSDLDLGPLASSHSTTVQWASQAPRVYWVGENARLQATSLFGSEKASDPLTRDLTVIAASRLIHATDALPHSATLAVGVPLTWYGRERQALQHALLGTVSIDGQSFDIADVQVFPQGVAAILSALPRNTSPGLYGLVDIGYRTTDYLVVQVNESGLPTLVPGLAGSWEQGIHNALLTVAAHIEQQWRVVYAPHELAKATTIMVRGHEIMVSAEIRQASAQLGASLTAKLQTVWAPILPRLKTLYLVGGGVEAMSQHVGGMPIQIVPDCQWANVKGYLAAMGPSVP</sequence>
<dbReference type="InterPro" id="IPR049067">
    <property type="entry name" value="MreB-like_C"/>
</dbReference>
<evidence type="ECO:0000259" key="2">
    <source>
        <dbReference type="Pfam" id="PF21522"/>
    </source>
</evidence>
<feature type="domain" description="Actin homologue MreB-like C-terminal" evidence="2">
    <location>
        <begin position="167"/>
        <end position="288"/>
    </location>
</feature>
<dbReference type="Pfam" id="PF17989">
    <property type="entry name" value="ALP_N"/>
    <property type="match status" value="1"/>
</dbReference>
<dbReference type="InterPro" id="IPR043129">
    <property type="entry name" value="ATPase_NBD"/>
</dbReference>
<evidence type="ECO:0000313" key="4">
    <source>
        <dbReference type="Proteomes" id="UP000242699"/>
    </source>
</evidence>
<proteinExistence type="predicted"/>
<evidence type="ECO:0000313" key="3">
    <source>
        <dbReference type="EMBL" id="PSR23315.1"/>
    </source>
</evidence>
<reference evidence="3 4" key="1">
    <citation type="journal article" date="2014" name="BMC Genomics">
        <title>Comparison of environmental and isolate Sulfobacillus genomes reveals diverse carbon, sulfur, nitrogen, and hydrogen metabolisms.</title>
        <authorList>
            <person name="Justice N.B."/>
            <person name="Norman A."/>
            <person name="Brown C.T."/>
            <person name="Singh A."/>
            <person name="Thomas B.C."/>
            <person name="Banfield J.F."/>
        </authorList>
    </citation>
    <scope>NUCLEOTIDE SEQUENCE [LARGE SCALE GENOMIC DNA]</scope>
    <source>
        <strain evidence="3">AMDSBA1</strain>
    </source>
</reference>
<dbReference type="InterPro" id="IPR040607">
    <property type="entry name" value="ALP_N"/>
</dbReference>